<dbReference type="Proteomes" id="UP000245790">
    <property type="component" value="Unassembled WGS sequence"/>
</dbReference>
<dbReference type="OrthoDB" id="9786812at2"/>
<dbReference type="GO" id="GO:0005829">
    <property type="term" value="C:cytosol"/>
    <property type="evidence" value="ECO:0007669"/>
    <property type="project" value="TreeGrafter"/>
</dbReference>
<dbReference type="PRINTS" id="PR00096">
    <property type="entry name" value="GATASE"/>
</dbReference>
<dbReference type="PROSITE" id="PS51273">
    <property type="entry name" value="GATASE_TYPE_1"/>
    <property type="match status" value="1"/>
</dbReference>
<evidence type="ECO:0000256" key="1">
    <source>
        <dbReference type="ARBA" id="ARBA00012266"/>
    </source>
</evidence>
<dbReference type="EMBL" id="QGGU01000007">
    <property type="protein sequence ID" value="PWK50108.1"/>
    <property type="molecule type" value="Genomic_DNA"/>
</dbReference>
<dbReference type="Gene3D" id="3.40.50.880">
    <property type="match status" value="1"/>
</dbReference>
<evidence type="ECO:0000256" key="3">
    <source>
        <dbReference type="ARBA" id="ARBA00023239"/>
    </source>
</evidence>
<dbReference type="Pfam" id="PF00117">
    <property type="entry name" value="GATase"/>
    <property type="match status" value="1"/>
</dbReference>
<accession>A0A316FMH9</accession>
<gene>
    <name evidence="6" type="ORF">C8D97_107275</name>
</gene>
<dbReference type="PANTHER" id="PTHR43418:SF2">
    <property type="entry name" value="BIFUNCTIONAL PROTEIN TRPGD"/>
    <property type="match status" value="1"/>
</dbReference>
<keyword evidence="3" id="KW-0456">Lyase</keyword>
<feature type="domain" description="Glutamine amidotransferase" evidence="5">
    <location>
        <begin position="6"/>
        <end position="184"/>
    </location>
</feature>
<dbReference type="PRINTS" id="PR00097">
    <property type="entry name" value="ANTSNTHASEII"/>
</dbReference>
<dbReference type="CDD" id="cd01743">
    <property type="entry name" value="GATase1_Anthranilate_Synthase"/>
    <property type="match status" value="1"/>
</dbReference>
<proteinExistence type="predicted"/>
<comment type="catalytic activity">
    <reaction evidence="4">
        <text>chorismate + L-glutamine = anthranilate + pyruvate + L-glutamate + H(+)</text>
        <dbReference type="Rhea" id="RHEA:21732"/>
        <dbReference type="ChEBI" id="CHEBI:15361"/>
        <dbReference type="ChEBI" id="CHEBI:15378"/>
        <dbReference type="ChEBI" id="CHEBI:16567"/>
        <dbReference type="ChEBI" id="CHEBI:29748"/>
        <dbReference type="ChEBI" id="CHEBI:29985"/>
        <dbReference type="ChEBI" id="CHEBI:58359"/>
        <dbReference type="EC" id="4.1.3.27"/>
    </reaction>
</comment>
<sequence length="191" mass="20916">MANVLFIDNFDSFTYNLVDEFKSLGHQVTVVRNTVATDVLVELSQQHDLVVISPGPGDPQQAGNCLSFLTQVKGRVPVLGICLGHQLLIEQAGGRIGLAPLPVHGKTAALRHKQSHCFADLPNPLTVGRYHSLVALSVPDDFEVLATVDDLVMAIYQPKQRLLGFQFHPESILTTQGNQLLEQSIQLLMND</sequence>
<dbReference type="GO" id="GO:0002047">
    <property type="term" value="P:phenazine biosynthetic process"/>
    <property type="evidence" value="ECO:0007669"/>
    <property type="project" value="TreeGrafter"/>
</dbReference>
<name>A0A316FMH9_9GAMM</name>
<dbReference type="EC" id="4.1.3.27" evidence="1"/>
<keyword evidence="2" id="KW-0315">Glutamine amidotransferase</keyword>
<dbReference type="GO" id="GO:0004049">
    <property type="term" value="F:anthranilate synthase activity"/>
    <property type="evidence" value="ECO:0007669"/>
    <property type="project" value="UniProtKB-EC"/>
</dbReference>
<evidence type="ECO:0000256" key="2">
    <source>
        <dbReference type="ARBA" id="ARBA00022962"/>
    </source>
</evidence>
<evidence type="ECO:0000256" key="4">
    <source>
        <dbReference type="ARBA" id="ARBA00047683"/>
    </source>
</evidence>
<dbReference type="PANTHER" id="PTHR43418">
    <property type="entry name" value="MULTIFUNCTIONAL TRYPTOPHAN BIOSYNTHESIS PROTEIN-RELATED"/>
    <property type="match status" value="1"/>
</dbReference>
<dbReference type="GO" id="GO:0000162">
    <property type="term" value="P:L-tryptophan biosynthetic process"/>
    <property type="evidence" value="ECO:0007669"/>
    <property type="project" value="TreeGrafter"/>
</dbReference>
<evidence type="ECO:0000313" key="6">
    <source>
        <dbReference type="EMBL" id="PWK50108.1"/>
    </source>
</evidence>
<dbReference type="InterPro" id="IPR029062">
    <property type="entry name" value="Class_I_gatase-like"/>
</dbReference>
<dbReference type="InterPro" id="IPR006221">
    <property type="entry name" value="TrpG/PapA_dom"/>
</dbReference>
<keyword evidence="7" id="KW-1185">Reference proteome</keyword>
<comment type="caution">
    <text evidence="6">The sequence shown here is derived from an EMBL/GenBank/DDBJ whole genome shotgun (WGS) entry which is preliminary data.</text>
</comment>
<dbReference type="GO" id="GO:0004048">
    <property type="term" value="F:anthranilate phosphoribosyltransferase activity"/>
    <property type="evidence" value="ECO:0007669"/>
    <property type="project" value="TreeGrafter"/>
</dbReference>
<dbReference type="SUPFAM" id="SSF52317">
    <property type="entry name" value="Class I glutamine amidotransferase-like"/>
    <property type="match status" value="1"/>
</dbReference>
<dbReference type="NCBIfam" id="TIGR00566">
    <property type="entry name" value="trpG_papA"/>
    <property type="match status" value="1"/>
</dbReference>
<protein>
    <recommendedName>
        <fullName evidence="1">anthranilate synthase</fullName>
        <ecNumber evidence="1">4.1.3.27</ecNumber>
    </recommendedName>
</protein>
<dbReference type="RefSeq" id="WP_109763882.1">
    <property type="nucleotide sequence ID" value="NZ_QGGU01000007.1"/>
</dbReference>
<dbReference type="PRINTS" id="PR00099">
    <property type="entry name" value="CPSGATASE"/>
</dbReference>
<dbReference type="AlphaFoldDB" id="A0A316FMH9"/>
<organism evidence="6 7">
    <name type="scientific">Pleionea mediterranea</name>
    <dbReference type="NCBI Taxonomy" id="523701"/>
    <lineage>
        <taxon>Bacteria</taxon>
        <taxon>Pseudomonadati</taxon>
        <taxon>Pseudomonadota</taxon>
        <taxon>Gammaproteobacteria</taxon>
        <taxon>Oceanospirillales</taxon>
        <taxon>Pleioneaceae</taxon>
        <taxon>Pleionea</taxon>
    </lineage>
</organism>
<dbReference type="InterPro" id="IPR017926">
    <property type="entry name" value="GATASE"/>
</dbReference>
<dbReference type="InterPro" id="IPR050472">
    <property type="entry name" value="Anth_synth/Amidotransfase"/>
</dbReference>
<dbReference type="FunFam" id="3.40.50.880:FF:000003">
    <property type="entry name" value="Anthranilate synthase component II"/>
    <property type="match status" value="1"/>
</dbReference>
<reference evidence="6 7" key="1">
    <citation type="submission" date="2018-05" db="EMBL/GenBank/DDBJ databases">
        <title>Genomic Encyclopedia of Type Strains, Phase IV (KMG-IV): sequencing the most valuable type-strain genomes for metagenomic binning, comparative biology and taxonomic classification.</title>
        <authorList>
            <person name="Goeker M."/>
        </authorList>
    </citation>
    <scope>NUCLEOTIDE SEQUENCE [LARGE SCALE GENOMIC DNA]</scope>
    <source>
        <strain evidence="6 7">DSM 25350</strain>
    </source>
</reference>
<evidence type="ECO:0000259" key="5">
    <source>
        <dbReference type="Pfam" id="PF00117"/>
    </source>
</evidence>
<evidence type="ECO:0000313" key="7">
    <source>
        <dbReference type="Proteomes" id="UP000245790"/>
    </source>
</evidence>